<organism evidence="3 4">
    <name type="scientific">Nocardiopsis alborubida</name>
    <dbReference type="NCBI Taxonomy" id="146802"/>
    <lineage>
        <taxon>Bacteria</taxon>
        <taxon>Bacillati</taxon>
        <taxon>Actinomycetota</taxon>
        <taxon>Actinomycetes</taxon>
        <taxon>Streptosporangiales</taxon>
        <taxon>Nocardiopsidaceae</taxon>
        <taxon>Nocardiopsis</taxon>
    </lineage>
</organism>
<dbReference type="InterPro" id="IPR027417">
    <property type="entry name" value="P-loop_NTPase"/>
</dbReference>
<feature type="coiled-coil region" evidence="1">
    <location>
        <begin position="887"/>
        <end position="967"/>
    </location>
</feature>
<dbReference type="InterPro" id="IPR013496">
    <property type="entry name" value="CHP02680"/>
</dbReference>
<comment type="caution">
    <text evidence="3">The sequence shown here is derived from an EMBL/GenBank/DDBJ whole genome shotgun (WGS) entry which is preliminary data.</text>
</comment>
<feature type="region of interest" description="Disordered" evidence="2">
    <location>
        <begin position="565"/>
        <end position="587"/>
    </location>
</feature>
<name>A0A7X6RRV7_9ACTN</name>
<keyword evidence="4" id="KW-1185">Reference proteome</keyword>
<feature type="coiled-coil region" evidence="1">
    <location>
        <begin position="351"/>
        <end position="378"/>
    </location>
</feature>
<dbReference type="NCBIfam" id="TIGR02680">
    <property type="entry name" value="TIGR02680 family protein"/>
    <property type="match status" value="1"/>
</dbReference>
<evidence type="ECO:0000256" key="1">
    <source>
        <dbReference type="SAM" id="Coils"/>
    </source>
</evidence>
<evidence type="ECO:0000313" key="4">
    <source>
        <dbReference type="Proteomes" id="UP000553209"/>
    </source>
</evidence>
<feature type="region of interest" description="Disordered" evidence="2">
    <location>
        <begin position="394"/>
        <end position="414"/>
    </location>
</feature>
<feature type="compositionally biased region" description="Basic and acidic residues" evidence="2">
    <location>
        <begin position="565"/>
        <end position="575"/>
    </location>
</feature>
<gene>
    <name evidence="3" type="ORF">HGB44_22270</name>
</gene>
<dbReference type="RefSeq" id="WP_061081633.1">
    <property type="nucleotide sequence ID" value="NZ_JAAXPG010000023.1"/>
</dbReference>
<dbReference type="Proteomes" id="UP000553209">
    <property type="component" value="Unassembled WGS sequence"/>
</dbReference>
<proteinExistence type="predicted"/>
<reference evidence="3 4" key="1">
    <citation type="submission" date="2020-04" db="EMBL/GenBank/DDBJ databases">
        <title>MicrobeNet Type strains.</title>
        <authorList>
            <person name="Nicholson A.C."/>
        </authorList>
    </citation>
    <scope>NUCLEOTIDE SEQUENCE [LARGE SCALE GENOMIC DNA]</scope>
    <source>
        <strain evidence="3 4">ATCC 23612</strain>
    </source>
</reference>
<feature type="region of interest" description="Disordered" evidence="2">
    <location>
        <begin position="443"/>
        <end position="462"/>
    </location>
</feature>
<sequence length="1428" mass="154931">MSPRSDRFRPSRAGVINVWDYVDEEFVFADGRLVLRGHNGSGKTKALEVLFPFILDGYTDARRLDPFSGQNRTMKSNLLYRGQDSEYGYVWMEFARTGPQEREGTETVTLVIGLRAHRHRDGVTPSFFVTDQRLGVDFGLLASDGRPLTERQLKGVLGEDAFRSTAADYRRAVDARLFGLGERYVQLLDLLLALRRPLLAKDLDPEKVSETLTSGLSPLDEELVDQAARDFTNLAAVQRRFDQATTAHTATTAFVGEYAAYLTAHSRHRLARVHTAIGQTVEQARAIAEARDTRERATLTHAAATGRAEEHDARIRQLAARRGGLEAHEAFRSHAALEIERAHSAENARALAEQQTRLDDQAGEVAALQREADRVAADLEHGRARTGELAAELAESAGQAGLDHDGEGPADTGEDLTATAQARATARRADVAAVRERLAELARAETARGSAERASTQAEDRLGRSEAECARAAEDLAAARATAADALTAWAGHWAEGPAPVTDAACVAALAEALEGVGRPGTPTVAEVYGEHTDQQRLDAAAHTRTLETDRDRLTAEIDRLTREREDIAAERDDAPPADALRTASREGRPGAPLWQLVRFADAVGDDEAAAIEGALHGAGLLTAWVLPPDADAARAALTAGEADAYLLPTADTAVREGPTLADVLVPEQQDRVPEHVIARVLASVRLSDDSGEGPADLTDAVQSLGPVGSGGAAAHTVSTGARFAQGMLAGASPKAAPEFIGATNRAHRRRERLAECDARIAELDERRAGVAEQLDRAGELLKAFTRARTALPETTTIDRAVRRVDQQSTLLASARAESEERRRDLDAAVAEVDAHRHQVRAVATERAMPAQPEAVDAVARAVDDFLETARRLHTARAEVDRHTADLDGREETLARLRGRLEEDRERHEERTREHERAVAELTAKQEGIDAPVRELMAELEQVKEGLRRAREEHQSAQKEAAAAHEAMIRSDEKLEGGQRALTDSLTALFEQADAFAALTHPDLRATLGVDTAHAWPDRRSWPAPDEAAEVVLSSVPGDPEAAVRAVLPGHAAEMLDAFTAAVGSGAAVTDGDLKSVSTRISNALRVFQDTLGGDAEGYRVDHDLGASGVITVFVNDETGRNPVSAFARVIAERVEEQGALLREEERGVLEDELLTGIAQQIHERVRVARDLVVSMDGDTRSRPMSSGTRIGIRWSRSDRVTEHQAAAARLVRRDATGLGASGLTQLREVLREMIREHHAAHPRATYKQVLSAVLDYRTWYRFELRLAVPGQEEVKLTRNKHEQMSGGEKSAAIHLPLFAAANALYTSAAPTCPRMVALDEAFAGIDDRYKPELMGLTVTFDLDMFMTGHDLWVHYDTVPMAAHYDMHHDKGAHTVSAMLMLWDGAQTIDADAGFSGNEELAARLLGVTPSRFAPLSSAGTLLEDADA</sequence>
<evidence type="ECO:0000256" key="2">
    <source>
        <dbReference type="SAM" id="MobiDB-lite"/>
    </source>
</evidence>
<dbReference type="Pfam" id="PF13558">
    <property type="entry name" value="SbcC_Walker_B"/>
    <property type="match status" value="1"/>
</dbReference>
<keyword evidence="1" id="KW-0175">Coiled coil</keyword>
<accession>A0A7X6RRV7</accession>
<evidence type="ECO:0000313" key="3">
    <source>
        <dbReference type="EMBL" id="NKZ00376.1"/>
    </source>
</evidence>
<dbReference type="SUPFAM" id="SSF52540">
    <property type="entry name" value="P-loop containing nucleoside triphosphate hydrolases"/>
    <property type="match status" value="1"/>
</dbReference>
<protein>
    <submittedName>
        <fullName evidence="3">TIGR02680 family protein</fullName>
    </submittedName>
</protein>
<dbReference type="EMBL" id="JAAXPG010000023">
    <property type="protein sequence ID" value="NKZ00376.1"/>
    <property type="molecule type" value="Genomic_DNA"/>
</dbReference>